<dbReference type="Gene3D" id="3.40.50.2300">
    <property type="match status" value="2"/>
</dbReference>
<dbReference type="PANTHER" id="PTHR44591">
    <property type="entry name" value="STRESS RESPONSE REGULATOR PROTEIN 1"/>
    <property type="match status" value="1"/>
</dbReference>
<dbReference type="Proteomes" id="UP001595886">
    <property type="component" value="Unassembled WGS sequence"/>
</dbReference>
<gene>
    <name evidence="4" type="ORF">ACFO6Q_19225</name>
</gene>
<evidence type="ECO:0000313" key="4">
    <source>
        <dbReference type="EMBL" id="MFC4822460.1"/>
    </source>
</evidence>
<dbReference type="RefSeq" id="WP_380022768.1">
    <property type="nucleotide sequence ID" value="NZ_JBHSHD010000017.1"/>
</dbReference>
<feature type="domain" description="Response regulatory" evidence="3">
    <location>
        <begin position="151"/>
        <end position="265"/>
    </location>
</feature>
<accession>A0ABV9QYL8</accession>
<feature type="modified residue" description="4-aspartylphosphate" evidence="2">
    <location>
        <position position="55"/>
    </location>
</feature>
<dbReference type="SMART" id="SM00448">
    <property type="entry name" value="REC"/>
    <property type="match status" value="1"/>
</dbReference>
<dbReference type="Pfam" id="PF00072">
    <property type="entry name" value="Response_reg"/>
    <property type="match status" value="1"/>
</dbReference>
<evidence type="ECO:0000256" key="2">
    <source>
        <dbReference type="PROSITE-ProRule" id="PRU00169"/>
    </source>
</evidence>
<dbReference type="InterPro" id="IPR050595">
    <property type="entry name" value="Bact_response_regulator"/>
</dbReference>
<dbReference type="InterPro" id="IPR011006">
    <property type="entry name" value="CheY-like_superfamily"/>
</dbReference>
<comment type="caution">
    <text evidence="2">Lacks conserved residue(s) required for the propagation of feature annotation.</text>
</comment>
<organism evidence="4 5">
    <name type="scientific">Dokdonella ginsengisoli</name>
    <dbReference type="NCBI Taxonomy" id="363846"/>
    <lineage>
        <taxon>Bacteria</taxon>
        <taxon>Pseudomonadati</taxon>
        <taxon>Pseudomonadota</taxon>
        <taxon>Gammaproteobacteria</taxon>
        <taxon>Lysobacterales</taxon>
        <taxon>Rhodanobacteraceae</taxon>
        <taxon>Dokdonella</taxon>
    </lineage>
</organism>
<proteinExistence type="predicted"/>
<dbReference type="CDD" id="cd17569">
    <property type="entry name" value="REC_HupR-like"/>
    <property type="match status" value="1"/>
</dbReference>
<evidence type="ECO:0000313" key="5">
    <source>
        <dbReference type="Proteomes" id="UP001595886"/>
    </source>
</evidence>
<evidence type="ECO:0000256" key="1">
    <source>
        <dbReference type="ARBA" id="ARBA00022553"/>
    </source>
</evidence>
<keyword evidence="1 2" id="KW-0597">Phosphoprotein</keyword>
<keyword evidence="5" id="KW-1185">Reference proteome</keyword>
<protein>
    <submittedName>
        <fullName evidence="4">Response regulator</fullName>
    </submittedName>
</protein>
<sequence>MTDALPSVLFVDDEERVLRSLRMLFRGRCEILATTSGREAIDWVRQRRIHVVVSDQRMPGVTGVEVLRAVAEHSPATMRVLLTGYADMDSVAASVNEGEIYRFVEKPWNGPYLLDVVEQAARVAMRDFAAAQARAAVVPAPVEAASVIAARVVVLDDGGAIAAQVRELLPAAVHVDHARTLEEALSVLAEHDVAVVVAQLSSTHGDVADALKRLKRLRPATLAIVVSPLRDSRLVIGLINEGQIFRFLLQPPVRELLRRGLTAALERHAELRANAGLQHRYGVEPLRGEPSGVPGRLLQVWRRIREAAVARIG</sequence>
<reference evidence="5" key="1">
    <citation type="journal article" date="2019" name="Int. J. Syst. Evol. Microbiol.">
        <title>The Global Catalogue of Microorganisms (GCM) 10K type strain sequencing project: providing services to taxonomists for standard genome sequencing and annotation.</title>
        <authorList>
            <consortium name="The Broad Institute Genomics Platform"/>
            <consortium name="The Broad Institute Genome Sequencing Center for Infectious Disease"/>
            <person name="Wu L."/>
            <person name="Ma J."/>
        </authorList>
    </citation>
    <scope>NUCLEOTIDE SEQUENCE [LARGE SCALE GENOMIC DNA]</scope>
    <source>
        <strain evidence="5">CCUG 30340</strain>
    </source>
</reference>
<dbReference type="SUPFAM" id="SSF52172">
    <property type="entry name" value="CheY-like"/>
    <property type="match status" value="2"/>
</dbReference>
<dbReference type="InterPro" id="IPR001789">
    <property type="entry name" value="Sig_transdc_resp-reg_receiver"/>
</dbReference>
<evidence type="ECO:0000259" key="3">
    <source>
        <dbReference type="PROSITE" id="PS50110"/>
    </source>
</evidence>
<dbReference type="PROSITE" id="PS50110">
    <property type="entry name" value="RESPONSE_REGULATORY"/>
    <property type="match status" value="2"/>
</dbReference>
<comment type="caution">
    <text evidence="4">The sequence shown here is derived from an EMBL/GenBank/DDBJ whole genome shotgun (WGS) entry which is preliminary data.</text>
</comment>
<dbReference type="EMBL" id="JBHSHD010000017">
    <property type="protein sequence ID" value="MFC4822460.1"/>
    <property type="molecule type" value="Genomic_DNA"/>
</dbReference>
<feature type="domain" description="Response regulatory" evidence="3">
    <location>
        <begin position="7"/>
        <end position="121"/>
    </location>
</feature>
<name>A0ABV9QYL8_9GAMM</name>
<dbReference type="PANTHER" id="PTHR44591:SF19">
    <property type="entry name" value="TWO-COMPONENT RESPONSE REGULATOR-RELATED"/>
    <property type="match status" value="1"/>
</dbReference>